<dbReference type="AlphaFoldDB" id="A0A8E2JWP6"/>
<evidence type="ECO:0000313" key="3">
    <source>
        <dbReference type="Proteomes" id="UP000250140"/>
    </source>
</evidence>
<evidence type="ECO:0008006" key="4">
    <source>
        <dbReference type="Google" id="ProtNLM"/>
    </source>
</evidence>
<dbReference type="OrthoDB" id="3792649at2759"/>
<sequence length="421" mass="48458">MTSLLINALQGLKRRTTRKSRSKLSPQPSVNHLSNQKEISPLCLDPPDINSEEYLYNLHHSRLHQLPEELQLIIGAYLPQHAVLALRATARDFHRIHIQPHSVCSAERELFKEVLRRDDYRRDCRLDREGKLPDKSLALCSNCHMLHSRSKFSSSQLLEPPETRLCIGAEGVVELCSHCSFTFDDLREFHRDLYYSRESTYTVKPFLICSSPDHAQDPDESPVPGPIVRLGSTDRYTSGQRRPAARHEILRRILILTVKQGETVSEDLFTQAISLMSEKICPHLHINNPRTYQPFFSLECEGLSSGAHFHRCDPWACWGCRSSWRHCPEPTCETSYALFRRRHKKAGRPDDVVLSIVRNFGPLTEARDVNNASWLAQIVLPSGPRDKRYVMDTTQFGDPNSNKEFMRSIEFRSGGLFDWIW</sequence>
<keyword evidence="3" id="KW-1185">Reference proteome</keyword>
<name>A0A8E2JWP6_9PEZI</name>
<gene>
    <name evidence="2" type="ORF">AOQ84DRAFT_386145</name>
</gene>
<organism evidence="2 3">
    <name type="scientific">Glonium stellatum</name>
    <dbReference type="NCBI Taxonomy" id="574774"/>
    <lineage>
        <taxon>Eukaryota</taxon>
        <taxon>Fungi</taxon>
        <taxon>Dikarya</taxon>
        <taxon>Ascomycota</taxon>
        <taxon>Pezizomycotina</taxon>
        <taxon>Dothideomycetes</taxon>
        <taxon>Pleosporomycetidae</taxon>
        <taxon>Gloniales</taxon>
        <taxon>Gloniaceae</taxon>
        <taxon>Glonium</taxon>
    </lineage>
</organism>
<dbReference type="Proteomes" id="UP000250140">
    <property type="component" value="Unassembled WGS sequence"/>
</dbReference>
<protein>
    <recommendedName>
        <fullName evidence="4">F-box domain-containing protein</fullName>
    </recommendedName>
</protein>
<feature type="compositionally biased region" description="Polar residues" evidence="1">
    <location>
        <begin position="26"/>
        <end position="38"/>
    </location>
</feature>
<feature type="compositionally biased region" description="Basic residues" evidence="1">
    <location>
        <begin position="13"/>
        <end position="22"/>
    </location>
</feature>
<accession>A0A8E2JWP6</accession>
<evidence type="ECO:0000313" key="2">
    <source>
        <dbReference type="EMBL" id="OCL12404.1"/>
    </source>
</evidence>
<evidence type="ECO:0000256" key="1">
    <source>
        <dbReference type="SAM" id="MobiDB-lite"/>
    </source>
</evidence>
<feature type="region of interest" description="Disordered" evidence="1">
    <location>
        <begin position="13"/>
        <end position="39"/>
    </location>
</feature>
<dbReference type="EMBL" id="KV748881">
    <property type="protein sequence ID" value="OCL12404.1"/>
    <property type="molecule type" value="Genomic_DNA"/>
</dbReference>
<reference evidence="2 3" key="1">
    <citation type="journal article" date="2016" name="Nat. Commun.">
        <title>Ectomycorrhizal ecology is imprinted in the genome of the dominant symbiotic fungus Cenococcum geophilum.</title>
        <authorList>
            <consortium name="DOE Joint Genome Institute"/>
            <person name="Peter M."/>
            <person name="Kohler A."/>
            <person name="Ohm R.A."/>
            <person name="Kuo A."/>
            <person name="Krutzmann J."/>
            <person name="Morin E."/>
            <person name="Arend M."/>
            <person name="Barry K.W."/>
            <person name="Binder M."/>
            <person name="Choi C."/>
            <person name="Clum A."/>
            <person name="Copeland A."/>
            <person name="Grisel N."/>
            <person name="Haridas S."/>
            <person name="Kipfer T."/>
            <person name="LaButti K."/>
            <person name="Lindquist E."/>
            <person name="Lipzen A."/>
            <person name="Maire R."/>
            <person name="Meier B."/>
            <person name="Mihaltcheva S."/>
            <person name="Molinier V."/>
            <person name="Murat C."/>
            <person name="Poggeler S."/>
            <person name="Quandt C.A."/>
            <person name="Sperisen C."/>
            <person name="Tritt A."/>
            <person name="Tisserant E."/>
            <person name="Crous P.W."/>
            <person name="Henrissat B."/>
            <person name="Nehls U."/>
            <person name="Egli S."/>
            <person name="Spatafora J.W."/>
            <person name="Grigoriev I.V."/>
            <person name="Martin F.M."/>
        </authorList>
    </citation>
    <scope>NUCLEOTIDE SEQUENCE [LARGE SCALE GENOMIC DNA]</scope>
    <source>
        <strain evidence="2 3">CBS 207.34</strain>
    </source>
</reference>
<proteinExistence type="predicted"/>